<evidence type="ECO:0000256" key="1">
    <source>
        <dbReference type="ARBA" id="ARBA00022723"/>
    </source>
</evidence>
<evidence type="ECO:0000313" key="6">
    <source>
        <dbReference type="Proteomes" id="UP001597492"/>
    </source>
</evidence>
<dbReference type="PROSITE" id="PS51266">
    <property type="entry name" value="ZF_CHY"/>
    <property type="match status" value="1"/>
</dbReference>
<dbReference type="PIRSF" id="PIRSF017292">
    <property type="entry name" value="UCP017292_Znf_CHY"/>
    <property type="match status" value="1"/>
</dbReference>
<sequence length="118" mass="13167">MDSIPQAGSHAATPLVFGDTVDSQTRCVHYHTEVDVIAIKFFCCGQYYPCFECHEAHAGHAAARWPAERFHERGILCGVCKSELPIVDYLGAPSCPECDARFNDRCVLHYPRYFAVDG</sequence>
<keyword evidence="6" id="KW-1185">Reference proteome</keyword>
<comment type="caution">
    <text evidence="5">The sequence shown here is derived from an EMBL/GenBank/DDBJ whole genome shotgun (WGS) entry which is preliminary data.</text>
</comment>
<evidence type="ECO:0000313" key="5">
    <source>
        <dbReference type="EMBL" id="MFD2758430.1"/>
    </source>
</evidence>
<dbReference type="Pfam" id="PF05495">
    <property type="entry name" value="zf-CHY"/>
    <property type="match status" value="1"/>
</dbReference>
<keyword evidence="2" id="KW-0863">Zinc-finger</keyword>
<keyword evidence="3" id="KW-0862">Zinc</keyword>
<feature type="domain" description="CHY-type" evidence="4">
    <location>
        <begin position="20"/>
        <end position="100"/>
    </location>
</feature>
<dbReference type="InterPro" id="IPR008913">
    <property type="entry name" value="Znf_CHY"/>
</dbReference>
<evidence type="ECO:0000259" key="4">
    <source>
        <dbReference type="PROSITE" id="PS51266"/>
    </source>
</evidence>
<reference evidence="6" key="1">
    <citation type="journal article" date="2019" name="Int. J. Syst. Evol. Microbiol.">
        <title>The Global Catalogue of Microorganisms (GCM) 10K type strain sequencing project: providing services to taxonomists for standard genome sequencing and annotation.</title>
        <authorList>
            <consortium name="The Broad Institute Genomics Platform"/>
            <consortium name="The Broad Institute Genome Sequencing Center for Infectious Disease"/>
            <person name="Wu L."/>
            <person name="Ma J."/>
        </authorList>
    </citation>
    <scope>NUCLEOTIDE SEQUENCE [LARGE SCALE GENOMIC DNA]</scope>
    <source>
        <strain evidence="6">TISTR 1514</strain>
    </source>
</reference>
<dbReference type="EMBL" id="JBHUNE010000006">
    <property type="protein sequence ID" value="MFD2758430.1"/>
    <property type="molecule type" value="Genomic_DNA"/>
</dbReference>
<protein>
    <submittedName>
        <fullName evidence="5">CHY zinc finger protein</fullName>
    </submittedName>
</protein>
<gene>
    <name evidence="5" type="ORF">ACFSW7_08565</name>
</gene>
<dbReference type="InterPro" id="IPR052604">
    <property type="entry name" value="Mito_Tim_assembly_helper"/>
</dbReference>
<evidence type="ECO:0000256" key="3">
    <source>
        <dbReference type="ARBA" id="ARBA00022833"/>
    </source>
</evidence>
<organism evidence="5 6">
    <name type="scientific">Gulosibacter faecalis</name>
    <dbReference type="NCBI Taxonomy" id="272240"/>
    <lineage>
        <taxon>Bacteria</taxon>
        <taxon>Bacillati</taxon>
        <taxon>Actinomycetota</taxon>
        <taxon>Actinomycetes</taxon>
        <taxon>Micrococcales</taxon>
        <taxon>Microbacteriaceae</taxon>
        <taxon>Gulosibacter</taxon>
    </lineage>
</organism>
<dbReference type="InterPro" id="IPR016694">
    <property type="entry name" value="UCP017292"/>
</dbReference>
<dbReference type="Proteomes" id="UP001597492">
    <property type="component" value="Unassembled WGS sequence"/>
</dbReference>
<evidence type="ECO:0000256" key="2">
    <source>
        <dbReference type="ARBA" id="ARBA00022771"/>
    </source>
</evidence>
<dbReference type="RefSeq" id="WP_019619357.1">
    <property type="nucleotide sequence ID" value="NZ_JBHUNE010000006.1"/>
</dbReference>
<dbReference type="PANTHER" id="PTHR28082:SF1">
    <property type="entry name" value="HELPER OF TIM PROTEIN 13"/>
    <property type="match status" value="1"/>
</dbReference>
<dbReference type="SUPFAM" id="SSF161219">
    <property type="entry name" value="CHY zinc finger-like"/>
    <property type="match status" value="1"/>
</dbReference>
<keyword evidence="1" id="KW-0479">Metal-binding</keyword>
<dbReference type="InterPro" id="IPR037274">
    <property type="entry name" value="Znf_CHY_sf"/>
</dbReference>
<proteinExistence type="predicted"/>
<dbReference type="PANTHER" id="PTHR28082">
    <property type="entry name" value="ZINC FINGER PROTEIN"/>
    <property type="match status" value="1"/>
</dbReference>
<name>A0ABW5UYB7_9MICO</name>
<accession>A0ABW5UYB7</accession>